<proteinExistence type="predicted"/>
<reference evidence="2 3" key="1">
    <citation type="journal article" date="2010" name="Science">
        <title>Genome expansion and gene loss in powdery mildew fungi reveal tradeoffs in extreme parasitism.</title>
        <authorList>
            <person name="Spanu P.D."/>
            <person name="Abbott J.C."/>
            <person name="Amselem J."/>
            <person name="Burgis T.A."/>
            <person name="Soanes D.M."/>
            <person name="Stueber K."/>
            <person name="Ver Loren van Themaat E."/>
            <person name="Brown J.K.M."/>
            <person name="Butcher S.A."/>
            <person name="Gurr S.J."/>
            <person name="Lebrun M.-H."/>
            <person name="Ridout C.J."/>
            <person name="Schulze-Lefert P."/>
            <person name="Talbot N.J."/>
            <person name="Ahmadinejad N."/>
            <person name="Ametz C."/>
            <person name="Barton G.R."/>
            <person name="Benjdia M."/>
            <person name="Bidzinski P."/>
            <person name="Bindschedler L.V."/>
            <person name="Both M."/>
            <person name="Brewer M.T."/>
            <person name="Cadle-Davidson L."/>
            <person name="Cadle-Davidson M.M."/>
            <person name="Collemare J."/>
            <person name="Cramer R."/>
            <person name="Frenkel O."/>
            <person name="Godfrey D."/>
            <person name="Harriman J."/>
            <person name="Hoede C."/>
            <person name="King B.C."/>
            <person name="Klages S."/>
            <person name="Kleemann J."/>
            <person name="Knoll D."/>
            <person name="Koti P.S."/>
            <person name="Kreplak J."/>
            <person name="Lopez-Ruiz F.J."/>
            <person name="Lu X."/>
            <person name="Maekawa T."/>
            <person name="Mahanil S."/>
            <person name="Micali C."/>
            <person name="Milgroom M.G."/>
            <person name="Montana G."/>
            <person name="Noir S."/>
            <person name="O'Connell R.J."/>
            <person name="Oberhaensli S."/>
            <person name="Parlange F."/>
            <person name="Pedersen C."/>
            <person name="Quesneville H."/>
            <person name="Reinhardt R."/>
            <person name="Rott M."/>
            <person name="Sacristan S."/>
            <person name="Schmidt S.M."/>
            <person name="Schoen M."/>
            <person name="Skamnioti P."/>
            <person name="Sommer H."/>
            <person name="Stephens A."/>
            <person name="Takahara H."/>
            <person name="Thordal-Christensen H."/>
            <person name="Vigouroux M."/>
            <person name="Wessling R."/>
            <person name="Wicker T."/>
            <person name="Panstruga R."/>
        </authorList>
    </citation>
    <scope>NUCLEOTIDE SEQUENCE [LARGE SCALE GENOMIC DNA]</scope>
    <source>
        <strain evidence="2">DH14</strain>
    </source>
</reference>
<keyword evidence="3" id="KW-1185">Reference proteome</keyword>
<gene>
    <name evidence="2" type="ORF">BGHDH14_bghG000925000001001</name>
</gene>
<evidence type="ECO:0000313" key="2">
    <source>
        <dbReference type="EMBL" id="CCU75039.1"/>
    </source>
</evidence>
<dbReference type="EMBL" id="CAUH01000925">
    <property type="protein sequence ID" value="CCU75039.1"/>
    <property type="molecule type" value="Genomic_DNA"/>
</dbReference>
<evidence type="ECO:0000313" key="3">
    <source>
        <dbReference type="Proteomes" id="UP000015441"/>
    </source>
</evidence>
<sequence length="58" mass="6636">MWIKFGVSLTIFGLIHQVKCEDIPYSDMYLPGGTSGFVCHLDFYSIEHIREEAKNAIN</sequence>
<dbReference type="InParanoid" id="N1J714"/>
<feature type="chain" id="PRO_5004106440" evidence="1">
    <location>
        <begin position="21"/>
        <end position="58"/>
    </location>
</feature>
<dbReference type="HOGENOM" id="CLU_3055876_0_0_1"/>
<feature type="signal peptide" evidence="1">
    <location>
        <begin position="1"/>
        <end position="20"/>
    </location>
</feature>
<organism evidence="2 3">
    <name type="scientific">Blumeria graminis f. sp. hordei (strain DH14)</name>
    <name type="common">Barley powdery mildew</name>
    <name type="synonym">Oidium monilioides f. sp. hordei</name>
    <dbReference type="NCBI Taxonomy" id="546991"/>
    <lineage>
        <taxon>Eukaryota</taxon>
        <taxon>Fungi</taxon>
        <taxon>Dikarya</taxon>
        <taxon>Ascomycota</taxon>
        <taxon>Pezizomycotina</taxon>
        <taxon>Leotiomycetes</taxon>
        <taxon>Erysiphales</taxon>
        <taxon>Erysiphaceae</taxon>
        <taxon>Blumeria</taxon>
        <taxon>Blumeria hordei</taxon>
    </lineage>
</organism>
<evidence type="ECO:0000256" key="1">
    <source>
        <dbReference type="SAM" id="SignalP"/>
    </source>
</evidence>
<name>N1J714_BLUG1</name>
<keyword evidence="1" id="KW-0732">Signal</keyword>
<dbReference type="AlphaFoldDB" id="N1J714"/>
<dbReference type="Proteomes" id="UP000015441">
    <property type="component" value="Unassembled WGS sequence"/>
</dbReference>
<protein>
    <submittedName>
        <fullName evidence="2">Putative candidate secreted effector protein</fullName>
    </submittedName>
</protein>
<comment type="caution">
    <text evidence="2">The sequence shown here is derived from an EMBL/GenBank/DDBJ whole genome shotgun (WGS) entry which is preliminary data.</text>
</comment>
<accession>N1J714</accession>